<dbReference type="AlphaFoldDB" id="A0AAD7GWV0"/>
<dbReference type="EMBL" id="JARKIE010000006">
    <property type="protein sequence ID" value="KAJ7706969.1"/>
    <property type="molecule type" value="Genomic_DNA"/>
</dbReference>
<sequence length="281" mass="30436">MQPPFKPVSRLKEACSQEYIPAVEQKLATKPPKLNSVEAFKVQEFKHMVLLLLSPSQYLTLNAFTSQILRALWTSSSIVQIVSAKWTPSHIFVACSWKIVSIDNPDHNRPLTGFQGLGCYDEIIGTLGIIVIGGRADKIVPSVLSLSDLVEMKGLYEVGGSTQSFSLYLFYMDQDDLTPGATAASHTAAPLHSAPTVKVEVGSDTNRGAPLHLVDQPDVPDKGVCKGICYSHSPSNEGKQFTAGDSVGLAGMTPGTWTLQSGMKSGDVMPTQHFINCTVWR</sequence>
<evidence type="ECO:0000313" key="1">
    <source>
        <dbReference type="EMBL" id="KAJ7706969.1"/>
    </source>
</evidence>
<comment type="caution">
    <text evidence="1">The sequence shown here is derived from an EMBL/GenBank/DDBJ whole genome shotgun (WGS) entry which is preliminary data.</text>
</comment>
<gene>
    <name evidence="1" type="ORF">B0H17DRAFT_1125763</name>
</gene>
<dbReference type="Proteomes" id="UP001221757">
    <property type="component" value="Unassembled WGS sequence"/>
</dbReference>
<reference evidence="1" key="1">
    <citation type="submission" date="2023-03" db="EMBL/GenBank/DDBJ databases">
        <title>Massive genome expansion in bonnet fungi (Mycena s.s.) driven by repeated elements and novel gene families across ecological guilds.</title>
        <authorList>
            <consortium name="Lawrence Berkeley National Laboratory"/>
            <person name="Harder C.B."/>
            <person name="Miyauchi S."/>
            <person name="Viragh M."/>
            <person name="Kuo A."/>
            <person name="Thoen E."/>
            <person name="Andreopoulos B."/>
            <person name="Lu D."/>
            <person name="Skrede I."/>
            <person name="Drula E."/>
            <person name="Henrissat B."/>
            <person name="Morin E."/>
            <person name="Kohler A."/>
            <person name="Barry K."/>
            <person name="LaButti K."/>
            <person name="Morin E."/>
            <person name="Salamov A."/>
            <person name="Lipzen A."/>
            <person name="Mereny Z."/>
            <person name="Hegedus B."/>
            <person name="Baldrian P."/>
            <person name="Stursova M."/>
            <person name="Weitz H."/>
            <person name="Taylor A."/>
            <person name="Grigoriev I.V."/>
            <person name="Nagy L.G."/>
            <person name="Martin F."/>
            <person name="Kauserud H."/>
        </authorList>
    </citation>
    <scope>NUCLEOTIDE SEQUENCE</scope>
    <source>
        <strain evidence="1">CBHHK067</strain>
    </source>
</reference>
<protein>
    <submittedName>
        <fullName evidence="1">Uncharacterized protein</fullName>
    </submittedName>
</protein>
<keyword evidence="2" id="KW-1185">Reference proteome</keyword>
<accession>A0AAD7GWV0</accession>
<proteinExistence type="predicted"/>
<organism evidence="1 2">
    <name type="scientific">Mycena rosella</name>
    <name type="common">Pink bonnet</name>
    <name type="synonym">Agaricus rosellus</name>
    <dbReference type="NCBI Taxonomy" id="1033263"/>
    <lineage>
        <taxon>Eukaryota</taxon>
        <taxon>Fungi</taxon>
        <taxon>Dikarya</taxon>
        <taxon>Basidiomycota</taxon>
        <taxon>Agaricomycotina</taxon>
        <taxon>Agaricomycetes</taxon>
        <taxon>Agaricomycetidae</taxon>
        <taxon>Agaricales</taxon>
        <taxon>Marasmiineae</taxon>
        <taxon>Mycenaceae</taxon>
        <taxon>Mycena</taxon>
    </lineage>
</organism>
<name>A0AAD7GWV0_MYCRO</name>
<evidence type="ECO:0000313" key="2">
    <source>
        <dbReference type="Proteomes" id="UP001221757"/>
    </source>
</evidence>